<proteinExistence type="predicted"/>
<organism evidence="1 2">
    <name type="scientific">Adineta steineri</name>
    <dbReference type="NCBI Taxonomy" id="433720"/>
    <lineage>
        <taxon>Eukaryota</taxon>
        <taxon>Metazoa</taxon>
        <taxon>Spiralia</taxon>
        <taxon>Gnathifera</taxon>
        <taxon>Rotifera</taxon>
        <taxon>Eurotatoria</taxon>
        <taxon>Bdelloidea</taxon>
        <taxon>Adinetida</taxon>
        <taxon>Adinetidae</taxon>
        <taxon>Adineta</taxon>
    </lineage>
</organism>
<name>A0A820GFI5_9BILA</name>
<feature type="non-terminal residue" evidence="1">
    <location>
        <position position="1"/>
    </location>
</feature>
<evidence type="ECO:0000313" key="1">
    <source>
        <dbReference type="EMBL" id="CAF4278371.1"/>
    </source>
</evidence>
<dbReference type="Proteomes" id="UP000663881">
    <property type="component" value="Unassembled WGS sequence"/>
</dbReference>
<protein>
    <submittedName>
        <fullName evidence="1">Uncharacterized protein</fullName>
    </submittedName>
</protein>
<dbReference type="EMBL" id="CAJOAY010014435">
    <property type="protein sequence ID" value="CAF4278371.1"/>
    <property type="molecule type" value="Genomic_DNA"/>
</dbReference>
<evidence type="ECO:0000313" key="2">
    <source>
        <dbReference type="Proteomes" id="UP000663881"/>
    </source>
</evidence>
<dbReference type="AlphaFoldDB" id="A0A820GFI5"/>
<feature type="non-terminal residue" evidence="1">
    <location>
        <position position="55"/>
    </location>
</feature>
<accession>A0A820GFI5</accession>
<reference evidence="1" key="1">
    <citation type="submission" date="2021-02" db="EMBL/GenBank/DDBJ databases">
        <authorList>
            <person name="Nowell W R."/>
        </authorList>
    </citation>
    <scope>NUCLEOTIDE SEQUENCE</scope>
</reference>
<gene>
    <name evidence="1" type="ORF">OKA104_LOCUS45047</name>
</gene>
<sequence>ATGDKISVQATDKRGNDIAELIYENAHATGDKISVQATDKRGDNIEKLICDNGSI</sequence>
<comment type="caution">
    <text evidence="1">The sequence shown here is derived from an EMBL/GenBank/DDBJ whole genome shotgun (WGS) entry which is preliminary data.</text>
</comment>